<protein>
    <recommendedName>
        <fullName evidence="1">diguanylate cyclase</fullName>
        <ecNumber evidence="1">2.7.7.65</ecNumber>
    </recommendedName>
</protein>
<dbReference type="EC" id="2.7.7.65" evidence="1"/>
<evidence type="ECO:0000313" key="5">
    <source>
        <dbReference type="EMBL" id="MDB1124445.1"/>
    </source>
</evidence>
<keyword evidence="5" id="KW-0808">Transferase</keyword>
<dbReference type="Gene3D" id="3.30.70.270">
    <property type="match status" value="1"/>
</dbReference>
<dbReference type="CDD" id="cd01949">
    <property type="entry name" value="GGDEF"/>
    <property type="match status" value="1"/>
</dbReference>
<dbReference type="EMBL" id="JAQLOI010000001">
    <property type="protein sequence ID" value="MDB1124445.1"/>
    <property type="molecule type" value="Genomic_DNA"/>
</dbReference>
<accession>A0ABT4YSA7</accession>
<feature type="domain" description="GGDEF" evidence="4">
    <location>
        <begin position="225"/>
        <end position="362"/>
    </location>
</feature>
<keyword evidence="6" id="KW-1185">Reference proteome</keyword>
<evidence type="ECO:0000259" key="4">
    <source>
        <dbReference type="PROSITE" id="PS50887"/>
    </source>
</evidence>
<proteinExistence type="predicted"/>
<dbReference type="Proteomes" id="UP001210678">
    <property type="component" value="Unassembled WGS sequence"/>
</dbReference>
<dbReference type="SUPFAM" id="SSF55073">
    <property type="entry name" value="Nucleotide cyclase"/>
    <property type="match status" value="1"/>
</dbReference>
<dbReference type="InterPro" id="IPR029787">
    <property type="entry name" value="Nucleotide_cyclase"/>
</dbReference>
<dbReference type="SMART" id="SM00267">
    <property type="entry name" value="GGDEF"/>
    <property type="match status" value="1"/>
</dbReference>
<name>A0ABT4YSA7_9VIBR</name>
<dbReference type="NCBIfam" id="TIGR00254">
    <property type="entry name" value="GGDEF"/>
    <property type="match status" value="1"/>
</dbReference>
<evidence type="ECO:0000256" key="1">
    <source>
        <dbReference type="ARBA" id="ARBA00012528"/>
    </source>
</evidence>
<dbReference type="Pfam" id="PF00990">
    <property type="entry name" value="GGDEF"/>
    <property type="match status" value="1"/>
</dbReference>
<keyword evidence="5" id="KW-0548">Nucleotidyltransferase</keyword>
<dbReference type="PROSITE" id="PS50887">
    <property type="entry name" value="GGDEF"/>
    <property type="match status" value="1"/>
</dbReference>
<sequence length="362" mass="41127">MLKDIPKLVSELNENDLIYILTFNRDSDNNFISYTEGIEMIVKYTNVPIYGSWDFYLNKGIVGGKITAGFLQGATAAKQALQFLKGEPIDNIDIILDGASEYMFDYHFLTRNNVNINELPKDSIIINRPEKFLEKYQSVLLNIFVSLFILVLAILYKAKQKESSMRANYTQRLESKVKERTIKLKEANQKLEWLSNIDGLTQIFNRRYFDTVLSQELLNHQKSKETLVLMICDIDYFKRYNDTYGHLAGDDCIKMVASILKAHCKKNTEIVARYGGEEFALIMPKTSHNEAKERAEAIRLSIADKALPHQSSDLGDFVSISIGVAVMNATKTTTIENIIGLADEALYKSKNSGRNKTTVKSN</sequence>
<evidence type="ECO:0000256" key="3">
    <source>
        <dbReference type="SAM" id="Phobius"/>
    </source>
</evidence>
<organism evidence="5 6">
    <name type="scientific">Vibrio algarum</name>
    <dbReference type="NCBI Taxonomy" id="3020714"/>
    <lineage>
        <taxon>Bacteria</taxon>
        <taxon>Pseudomonadati</taxon>
        <taxon>Pseudomonadota</taxon>
        <taxon>Gammaproteobacteria</taxon>
        <taxon>Vibrionales</taxon>
        <taxon>Vibrionaceae</taxon>
        <taxon>Vibrio</taxon>
    </lineage>
</organism>
<keyword evidence="3" id="KW-0812">Transmembrane</keyword>
<gene>
    <name evidence="5" type="ORF">PGX00_12590</name>
</gene>
<reference evidence="5 6" key="1">
    <citation type="submission" date="2023-01" db="EMBL/GenBank/DDBJ databases">
        <title>Vibrio sp. KJ40-1 sp.nov, isolated from marine algae.</title>
        <authorList>
            <person name="Butt M."/>
            <person name="Kim J.M.J."/>
            <person name="Jeon C.O.C."/>
        </authorList>
    </citation>
    <scope>NUCLEOTIDE SEQUENCE [LARGE SCALE GENOMIC DNA]</scope>
    <source>
        <strain evidence="5 6">KJ40-1</strain>
    </source>
</reference>
<keyword evidence="3" id="KW-1133">Transmembrane helix</keyword>
<comment type="caution">
    <text evidence="5">The sequence shown here is derived from an EMBL/GenBank/DDBJ whole genome shotgun (WGS) entry which is preliminary data.</text>
</comment>
<dbReference type="InterPro" id="IPR043128">
    <property type="entry name" value="Rev_trsase/Diguanyl_cyclase"/>
</dbReference>
<dbReference type="RefSeq" id="WP_272136931.1">
    <property type="nucleotide sequence ID" value="NZ_JAQLOI010000001.1"/>
</dbReference>
<dbReference type="PANTHER" id="PTHR45138:SF9">
    <property type="entry name" value="DIGUANYLATE CYCLASE DGCM-RELATED"/>
    <property type="match status" value="1"/>
</dbReference>
<evidence type="ECO:0000256" key="2">
    <source>
        <dbReference type="ARBA" id="ARBA00034247"/>
    </source>
</evidence>
<dbReference type="PANTHER" id="PTHR45138">
    <property type="entry name" value="REGULATORY COMPONENTS OF SENSORY TRANSDUCTION SYSTEM"/>
    <property type="match status" value="1"/>
</dbReference>
<feature type="transmembrane region" description="Helical" evidence="3">
    <location>
        <begin position="136"/>
        <end position="156"/>
    </location>
</feature>
<dbReference type="InterPro" id="IPR000160">
    <property type="entry name" value="GGDEF_dom"/>
</dbReference>
<dbReference type="InterPro" id="IPR050469">
    <property type="entry name" value="Diguanylate_Cyclase"/>
</dbReference>
<keyword evidence="3" id="KW-0472">Membrane</keyword>
<dbReference type="GO" id="GO:0052621">
    <property type="term" value="F:diguanylate cyclase activity"/>
    <property type="evidence" value="ECO:0007669"/>
    <property type="project" value="UniProtKB-EC"/>
</dbReference>
<evidence type="ECO:0000313" key="6">
    <source>
        <dbReference type="Proteomes" id="UP001210678"/>
    </source>
</evidence>
<comment type="catalytic activity">
    <reaction evidence="2">
        <text>2 GTP = 3',3'-c-di-GMP + 2 diphosphate</text>
        <dbReference type="Rhea" id="RHEA:24898"/>
        <dbReference type="ChEBI" id="CHEBI:33019"/>
        <dbReference type="ChEBI" id="CHEBI:37565"/>
        <dbReference type="ChEBI" id="CHEBI:58805"/>
        <dbReference type="EC" id="2.7.7.65"/>
    </reaction>
</comment>